<evidence type="ECO:0000313" key="1">
    <source>
        <dbReference type="EMBL" id="MPC41059.1"/>
    </source>
</evidence>
<organism evidence="1 2">
    <name type="scientific">Portunus trituberculatus</name>
    <name type="common">Swimming crab</name>
    <name type="synonym">Neptunus trituberculatus</name>
    <dbReference type="NCBI Taxonomy" id="210409"/>
    <lineage>
        <taxon>Eukaryota</taxon>
        <taxon>Metazoa</taxon>
        <taxon>Ecdysozoa</taxon>
        <taxon>Arthropoda</taxon>
        <taxon>Crustacea</taxon>
        <taxon>Multicrustacea</taxon>
        <taxon>Malacostraca</taxon>
        <taxon>Eumalacostraca</taxon>
        <taxon>Eucarida</taxon>
        <taxon>Decapoda</taxon>
        <taxon>Pleocyemata</taxon>
        <taxon>Brachyura</taxon>
        <taxon>Eubrachyura</taxon>
        <taxon>Portunoidea</taxon>
        <taxon>Portunidae</taxon>
        <taxon>Portuninae</taxon>
        <taxon>Portunus</taxon>
    </lineage>
</organism>
<evidence type="ECO:0008006" key="3">
    <source>
        <dbReference type="Google" id="ProtNLM"/>
    </source>
</evidence>
<gene>
    <name evidence="1" type="ORF">E2C01_034640</name>
</gene>
<proteinExistence type="predicted"/>
<comment type="caution">
    <text evidence="1">The sequence shown here is derived from an EMBL/GenBank/DDBJ whole genome shotgun (WGS) entry which is preliminary data.</text>
</comment>
<dbReference type="EMBL" id="VSRR010004908">
    <property type="protein sequence ID" value="MPC41059.1"/>
    <property type="molecule type" value="Genomic_DNA"/>
</dbReference>
<accession>A0A5B7F758</accession>
<keyword evidence="2" id="KW-1185">Reference proteome</keyword>
<dbReference type="AlphaFoldDB" id="A0A5B7F758"/>
<name>A0A5B7F758_PORTR</name>
<protein>
    <recommendedName>
        <fullName evidence="3">Reverse transcriptase domain-containing protein</fullName>
    </recommendedName>
</protein>
<evidence type="ECO:0000313" key="2">
    <source>
        <dbReference type="Proteomes" id="UP000324222"/>
    </source>
</evidence>
<dbReference type="OrthoDB" id="6363082at2759"/>
<reference evidence="1 2" key="1">
    <citation type="submission" date="2019-05" db="EMBL/GenBank/DDBJ databases">
        <title>Another draft genome of Portunus trituberculatus and its Hox gene families provides insights of decapod evolution.</title>
        <authorList>
            <person name="Jeong J.-H."/>
            <person name="Song I."/>
            <person name="Kim S."/>
            <person name="Choi T."/>
            <person name="Kim D."/>
            <person name="Ryu S."/>
            <person name="Kim W."/>
        </authorList>
    </citation>
    <scope>NUCLEOTIDE SEQUENCE [LARGE SCALE GENOMIC DNA]</scope>
    <source>
        <tissue evidence="1">Muscle</tissue>
    </source>
</reference>
<dbReference type="Proteomes" id="UP000324222">
    <property type="component" value="Unassembled WGS sequence"/>
</dbReference>
<sequence>MEKKNADKLNERFSKEEVERCVKRQKNGKAAGPDGIPYEMYKNDDVVVMNDSADELQSLLDVVDGYGRNFGVWFSSEKSEVMIVNRSEDESNAVKRTGENEMNLAREYKYLGMWVSLSGCEKTKNEKIGLVNQ</sequence>